<reference evidence="4 5" key="1">
    <citation type="submission" date="2018-11" db="EMBL/GenBank/DDBJ databases">
        <title>Draft genome sequence of Ferruginibacter sp. BO-59.</title>
        <authorList>
            <person name="Im W.T."/>
        </authorList>
    </citation>
    <scope>NUCLEOTIDE SEQUENCE [LARGE SCALE GENOMIC DNA]</scope>
    <source>
        <strain evidence="4 5">BO-59</strain>
    </source>
</reference>
<dbReference type="Proteomes" id="UP000267223">
    <property type="component" value="Unassembled WGS sequence"/>
</dbReference>
<evidence type="ECO:0000256" key="1">
    <source>
        <dbReference type="ARBA" id="ARBA00023002"/>
    </source>
</evidence>
<dbReference type="InterPro" id="IPR005097">
    <property type="entry name" value="Sacchrp_dh_NADP-bd"/>
</dbReference>
<dbReference type="SUPFAM" id="SSF55347">
    <property type="entry name" value="Glyceraldehyde-3-phosphate dehydrogenase-like, C-terminal domain"/>
    <property type="match status" value="1"/>
</dbReference>
<dbReference type="Pfam" id="PF03435">
    <property type="entry name" value="Sacchrp_dh_NADP"/>
    <property type="match status" value="1"/>
</dbReference>
<comment type="caution">
    <text evidence="4">The sequence shown here is derived from an EMBL/GenBank/DDBJ whole genome shotgun (WGS) entry which is preliminary data.</text>
</comment>
<dbReference type="GO" id="GO:0019878">
    <property type="term" value="P:lysine biosynthetic process via aminoadipic acid"/>
    <property type="evidence" value="ECO:0007669"/>
    <property type="project" value="TreeGrafter"/>
</dbReference>
<name>A0A3M9NAS4_9BACT</name>
<keyword evidence="5" id="KW-1185">Reference proteome</keyword>
<feature type="domain" description="Saccharopine dehydrogenase-like C-terminal" evidence="3">
    <location>
        <begin position="126"/>
        <end position="431"/>
    </location>
</feature>
<evidence type="ECO:0000313" key="5">
    <source>
        <dbReference type="Proteomes" id="UP000267223"/>
    </source>
</evidence>
<dbReference type="PANTHER" id="PTHR11133:SF22">
    <property type="entry name" value="ALPHA-AMINOADIPIC SEMIALDEHYDE SYNTHASE, MITOCHONDRIAL"/>
    <property type="match status" value="1"/>
</dbReference>
<dbReference type="OrthoDB" id="973788at2"/>
<dbReference type="SUPFAM" id="SSF51735">
    <property type="entry name" value="NAD(P)-binding Rossmann-fold domains"/>
    <property type="match status" value="1"/>
</dbReference>
<dbReference type="InterPro" id="IPR032095">
    <property type="entry name" value="Sacchrp_dh-like_C"/>
</dbReference>
<accession>A0A3M9NAS4</accession>
<sequence>MQTIAIFGAGKSASHLINYLGKICANNQWKLLVADADFSLSKSKTEKFPDAEAFSFDVSDKEKRHSFIQKADIVISMLPPALHLLVARDCIDFSKHFLTASYIDMHLRAFADDIAAKQLLFIGEMGLDPGIDHMSAMKLIDRIKKQGGQITSFKSHCGGLMAPESDDNPWHYKISWNSANVVAAGNSGAYYKSEGKIKEVLYPQIFADPGQVVDVPGLGTLAWYANRDSLSYIETYGLHKINTFIRTTLRYPAFCRGWNKLIHLGFTNENDHYEIRNCKTFSDWFFLKMNKQVNDKQLSEGFMNAEFNAQVDFIGLRSNEYLPVPITNSATLLRYLLEKNLAMKPTDKDMVVLLHEIEYASGNDNKKAIKSTLMVRGEDKIHTAMAKTVGLPLGIAAKLILENKIKLTGLHIPVISEIYEPVLFELENNGITFNEQEYDL</sequence>
<keyword evidence="1" id="KW-0560">Oxidoreductase</keyword>
<dbReference type="RefSeq" id="WP_123121438.1">
    <property type="nucleotide sequence ID" value="NZ_RJJR01000012.1"/>
</dbReference>
<evidence type="ECO:0000313" key="4">
    <source>
        <dbReference type="EMBL" id="RNI34884.1"/>
    </source>
</evidence>
<dbReference type="Gene3D" id="1.10.1870.10">
    <property type="entry name" value="Domain 3, Saccharopine reductase"/>
    <property type="match status" value="1"/>
</dbReference>
<organism evidence="4 5">
    <name type="scientific">Hanamia caeni</name>
    <dbReference type="NCBI Taxonomy" id="2294116"/>
    <lineage>
        <taxon>Bacteria</taxon>
        <taxon>Pseudomonadati</taxon>
        <taxon>Bacteroidota</taxon>
        <taxon>Chitinophagia</taxon>
        <taxon>Chitinophagales</taxon>
        <taxon>Chitinophagaceae</taxon>
        <taxon>Hanamia</taxon>
    </lineage>
</organism>
<proteinExistence type="predicted"/>
<dbReference type="GO" id="GO:0004753">
    <property type="term" value="F:saccharopine dehydrogenase activity"/>
    <property type="evidence" value="ECO:0007669"/>
    <property type="project" value="TreeGrafter"/>
</dbReference>
<protein>
    <submittedName>
        <fullName evidence="4">Saccharopine dehydrogenase</fullName>
    </submittedName>
</protein>
<dbReference type="PANTHER" id="PTHR11133">
    <property type="entry name" value="SACCHAROPINE DEHYDROGENASE"/>
    <property type="match status" value="1"/>
</dbReference>
<gene>
    <name evidence="4" type="ORF">EFY79_14505</name>
</gene>
<evidence type="ECO:0000259" key="2">
    <source>
        <dbReference type="Pfam" id="PF03435"/>
    </source>
</evidence>
<dbReference type="Pfam" id="PF16653">
    <property type="entry name" value="Sacchrp_dh_C"/>
    <property type="match status" value="1"/>
</dbReference>
<dbReference type="GO" id="GO:0005737">
    <property type="term" value="C:cytoplasm"/>
    <property type="evidence" value="ECO:0007669"/>
    <property type="project" value="TreeGrafter"/>
</dbReference>
<dbReference type="InterPro" id="IPR051168">
    <property type="entry name" value="AASS"/>
</dbReference>
<dbReference type="AlphaFoldDB" id="A0A3M9NAS4"/>
<dbReference type="Gene3D" id="3.30.360.10">
    <property type="entry name" value="Dihydrodipicolinate Reductase, domain 2"/>
    <property type="match status" value="1"/>
</dbReference>
<dbReference type="InterPro" id="IPR036291">
    <property type="entry name" value="NAD(P)-bd_dom_sf"/>
</dbReference>
<dbReference type="EMBL" id="RJJR01000012">
    <property type="protein sequence ID" value="RNI34884.1"/>
    <property type="molecule type" value="Genomic_DNA"/>
</dbReference>
<evidence type="ECO:0000259" key="3">
    <source>
        <dbReference type="Pfam" id="PF16653"/>
    </source>
</evidence>
<feature type="domain" description="Saccharopine dehydrogenase NADP binding" evidence="2">
    <location>
        <begin position="4"/>
        <end position="119"/>
    </location>
</feature>
<dbReference type="Gene3D" id="3.40.50.720">
    <property type="entry name" value="NAD(P)-binding Rossmann-like Domain"/>
    <property type="match status" value="1"/>
</dbReference>